<sequence>MLFSFYDNIVTFSTPQTFILYSNKQLMGGLEVDQKKMVVSLLASAMLISSTTGMAMAANTATTKSSAASSNSNATKKTTAPKPVVHTLGNLSPVKVTARSTVRLTDVNILAQDDGNVVTYTLTYQNNDSKPLMMIDYWSKVKTNGGTLFSPKLIAKDQEKKSISPGSTVDLTYVMKVGREVKLSDLNFLIVKWDFSQANYERTLGKFNVPASYSITTPVGKPKTVRLSDSAVKVKVSGIKVFPGEDKNQYVKIGVNLNNISYKLLENPNIKWILRTPGGANYPLTPDKDSSPVSIQAQANKSLGLMASLPTSVKLQKSELLLVEEQGEEKSVLPVAAMQLPEASKSNVNVAANQPNIISIDGQPLSTLLSSSRARIEDGEYTLTMQMVFKNEGKKAIKVPTYSFEVRTEDGTINPIDTKALDNLKLNPGDIKTVKLSGTFQGDGDTSKMKLYLMSPKDKADSTDSTTATPANGLVFSYPVGVYTMPEAVSGGDGLTTETVIKNNKGTFGVSIGSLQRLPWLDTDIIAAKVTIRNASSKTVQLPELEAMFTIDSARIDGDKKLIYTQTGKLLGAGMTTEAYLLTKIPSDLRMSRLELSLNEKVSEEETNEWITLSTSGLIQPVSFISKGKTYTSGTGDKETEMGARRTIRYPGASSDIVYTEFEMTNKSLRQSGLGKLVAYYKTADGQYYRATAKQSERLPGPGQKSIVTFWAKLPKSVTFSDLKLVVGEGVADGKFVTGEGDATAYVNAMAFEVPPVSINVQGNLSNIDLYPYSLTANSVRAYLAGSTSVQIEMNYSLSRSEEIEMGENEHKLILTLTDQAGKSYEKELTLGTDVKVGKNQTLTWSVEDSFFEKLRGGSYRLSVDDQFQGQRLRLAEQVYGYDLTKLPKEEPSM</sequence>
<evidence type="ECO:0000313" key="2">
    <source>
        <dbReference type="Proteomes" id="UP000247790"/>
    </source>
</evidence>
<dbReference type="EMBL" id="QJSW01000003">
    <property type="protein sequence ID" value="PYE50664.1"/>
    <property type="molecule type" value="Genomic_DNA"/>
</dbReference>
<organism evidence="1 2">
    <name type="scientific">Paenibacillus barcinonensis</name>
    <dbReference type="NCBI Taxonomy" id="198119"/>
    <lineage>
        <taxon>Bacteria</taxon>
        <taxon>Bacillati</taxon>
        <taxon>Bacillota</taxon>
        <taxon>Bacilli</taxon>
        <taxon>Bacillales</taxon>
        <taxon>Paenibacillaceae</taxon>
        <taxon>Paenibacillus</taxon>
    </lineage>
</organism>
<reference evidence="1 2" key="1">
    <citation type="submission" date="2018-06" db="EMBL/GenBank/DDBJ databases">
        <title>Genomic Encyclopedia of Type Strains, Phase III (KMG-III): the genomes of soil and plant-associated and newly described type strains.</title>
        <authorList>
            <person name="Whitman W."/>
        </authorList>
    </citation>
    <scope>NUCLEOTIDE SEQUENCE [LARGE SCALE GENOMIC DNA]</scope>
    <source>
        <strain evidence="1 2">CECT 7022</strain>
    </source>
</reference>
<proteinExistence type="predicted"/>
<protein>
    <submittedName>
        <fullName evidence="1">Uncharacterized protein</fullName>
    </submittedName>
</protein>
<comment type="caution">
    <text evidence="1">The sequence shown here is derived from an EMBL/GenBank/DDBJ whole genome shotgun (WGS) entry which is preliminary data.</text>
</comment>
<evidence type="ECO:0000313" key="1">
    <source>
        <dbReference type="EMBL" id="PYE50664.1"/>
    </source>
</evidence>
<gene>
    <name evidence="1" type="ORF">DFQ00_10381</name>
</gene>
<dbReference type="Proteomes" id="UP000247790">
    <property type="component" value="Unassembled WGS sequence"/>
</dbReference>
<accession>A0A2V4WR86</accession>
<dbReference type="AlphaFoldDB" id="A0A2V4WR86"/>
<name>A0A2V4WR86_PAEBA</name>